<dbReference type="InterPro" id="IPR014756">
    <property type="entry name" value="Ig_E-set"/>
</dbReference>
<dbReference type="InterPro" id="IPR013783">
    <property type="entry name" value="Ig-like_fold"/>
</dbReference>
<dbReference type="InterPro" id="IPR001599">
    <property type="entry name" value="Macroglobln_a2"/>
</dbReference>
<feature type="domain" description="Alpha-macroglobulin receptor-binding" evidence="7">
    <location>
        <begin position="849"/>
        <end position="936"/>
    </location>
</feature>
<dbReference type="InterPro" id="IPR036595">
    <property type="entry name" value="A-macroglobulin_rcpt-bd_sf"/>
</dbReference>
<dbReference type="PANTHER" id="PTHR11412:SF171">
    <property type="entry name" value="PREGNANCY ZONE PROTEIN-LIKE PROTEIN"/>
    <property type="match status" value="1"/>
</dbReference>
<dbReference type="Gene3D" id="2.60.40.1930">
    <property type="match status" value="1"/>
</dbReference>
<reference evidence="8" key="1">
    <citation type="journal article" date="2023" name="G3 (Bethesda)">
        <title>Whole genome assembly and annotation of the endangered Caribbean coral Acropora cervicornis.</title>
        <authorList>
            <person name="Selwyn J.D."/>
            <person name="Vollmer S.V."/>
        </authorList>
    </citation>
    <scope>NUCLEOTIDE SEQUENCE</scope>
    <source>
        <strain evidence="8">K2</strain>
    </source>
</reference>
<evidence type="ECO:0000259" key="5">
    <source>
        <dbReference type="SMART" id="SM01359"/>
    </source>
</evidence>
<dbReference type="InterPro" id="IPR019742">
    <property type="entry name" value="MacrogloblnA2_CS"/>
</dbReference>
<dbReference type="Pfam" id="PF07703">
    <property type="entry name" value="A2M_BRD"/>
    <property type="match status" value="1"/>
</dbReference>
<evidence type="ECO:0000259" key="6">
    <source>
        <dbReference type="SMART" id="SM01360"/>
    </source>
</evidence>
<dbReference type="PROSITE" id="PS00477">
    <property type="entry name" value="ALPHA_2_MACROGLOBULIN"/>
    <property type="match status" value="1"/>
</dbReference>
<dbReference type="InterPro" id="IPR050473">
    <property type="entry name" value="A2M/Complement_sys"/>
</dbReference>
<evidence type="ECO:0000259" key="7">
    <source>
        <dbReference type="SMART" id="SM01361"/>
    </source>
</evidence>
<comment type="similarity">
    <text evidence="1">Belongs to the protease inhibitor I39 (alpha-2-macroglobulin) family.</text>
</comment>
<dbReference type="Pfam" id="PF07678">
    <property type="entry name" value="TED_complement"/>
    <property type="match status" value="2"/>
</dbReference>
<keyword evidence="3" id="KW-0722">Serine protease inhibitor</keyword>
<dbReference type="Pfam" id="PF07677">
    <property type="entry name" value="A2M_recep"/>
    <property type="match status" value="1"/>
</dbReference>
<organism evidence="8 9">
    <name type="scientific">Acropora cervicornis</name>
    <name type="common">Staghorn coral</name>
    <dbReference type="NCBI Taxonomy" id="6130"/>
    <lineage>
        <taxon>Eukaryota</taxon>
        <taxon>Metazoa</taxon>
        <taxon>Cnidaria</taxon>
        <taxon>Anthozoa</taxon>
        <taxon>Hexacorallia</taxon>
        <taxon>Scleractinia</taxon>
        <taxon>Astrocoeniina</taxon>
        <taxon>Acroporidae</taxon>
        <taxon>Acropora</taxon>
    </lineage>
</organism>
<dbReference type="Proteomes" id="UP001249851">
    <property type="component" value="Unassembled WGS sequence"/>
</dbReference>
<dbReference type="Pfam" id="PF00207">
    <property type="entry name" value="A2M"/>
    <property type="match status" value="1"/>
</dbReference>
<dbReference type="AlphaFoldDB" id="A0AAD9QVC7"/>
<dbReference type="InterPro" id="IPR011625">
    <property type="entry name" value="A2M_N_BRD"/>
</dbReference>
<dbReference type="InterPro" id="IPR009048">
    <property type="entry name" value="A-macroglobulin_rcpt-bd"/>
</dbReference>
<dbReference type="SMART" id="SM01361">
    <property type="entry name" value="A2M_recep"/>
    <property type="match status" value="1"/>
</dbReference>
<dbReference type="InterPro" id="IPR011626">
    <property type="entry name" value="Alpha-macroglobulin_TED"/>
</dbReference>
<reference evidence="8" key="2">
    <citation type="journal article" date="2023" name="Science">
        <title>Genomic signatures of disease resistance in endangered staghorn corals.</title>
        <authorList>
            <person name="Vollmer S.V."/>
            <person name="Selwyn J.D."/>
            <person name="Despard B.A."/>
            <person name="Roesel C.L."/>
        </authorList>
    </citation>
    <scope>NUCLEOTIDE SEQUENCE</scope>
    <source>
        <strain evidence="8">K2</strain>
    </source>
</reference>
<dbReference type="EMBL" id="JARQWQ010000013">
    <property type="protein sequence ID" value="KAK2568089.1"/>
    <property type="molecule type" value="Genomic_DNA"/>
</dbReference>
<dbReference type="Gene3D" id="2.60.40.10">
    <property type="entry name" value="Immunoglobulins"/>
    <property type="match status" value="1"/>
</dbReference>
<dbReference type="PANTHER" id="PTHR11412">
    <property type="entry name" value="MACROGLOBULIN / COMPLEMENT"/>
    <property type="match status" value="1"/>
</dbReference>
<gene>
    <name evidence="8" type="ORF">P5673_008017</name>
</gene>
<name>A0AAD9QVC7_ACRCE</name>
<evidence type="ECO:0000256" key="2">
    <source>
        <dbReference type="ARBA" id="ARBA00022690"/>
    </source>
</evidence>
<dbReference type="InterPro" id="IPR047565">
    <property type="entry name" value="Alpha-macroglob_thiol-ester_cl"/>
</dbReference>
<dbReference type="SMART" id="SM01360">
    <property type="entry name" value="A2M"/>
    <property type="match status" value="1"/>
</dbReference>
<evidence type="ECO:0000313" key="9">
    <source>
        <dbReference type="Proteomes" id="UP001249851"/>
    </source>
</evidence>
<dbReference type="SMART" id="SM01419">
    <property type="entry name" value="Thiol-ester_cl"/>
    <property type="match status" value="1"/>
</dbReference>
<dbReference type="GO" id="GO:0004867">
    <property type="term" value="F:serine-type endopeptidase inhibitor activity"/>
    <property type="evidence" value="ECO:0007669"/>
    <property type="project" value="UniProtKB-KW"/>
</dbReference>
<dbReference type="InterPro" id="IPR008930">
    <property type="entry name" value="Terpenoid_cyclase/PrenylTrfase"/>
</dbReference>
<keyword evidence="9" id="KW-1185">Reference proteome</keyword>
<dbReference type="SUPFAM" id="SSF81296">
    <property type="entry name" value="E set domains"/>
    <property type="match status" value="1"/>
</dbReference>
<evidence type="ECO:0000256" key="1">
    <source>
        <dbReference type="ARBA" id="ARBA00010952"/>
    </source>
</evidence>
<keyword evidence="2" id="KW-0646">Protease inhibitor</keyword>
<evidence type="ECO:0000256" key="3">
    <source>
        <dbReference type="ARBA" id="ARBA00022900"/>
    </source>
</evidence>
<dbReference type="Gene3D" id="2.20.130.20">
    <property type="match status" value="1"/>
</dbReference>
<dbReference type="GO" id="GO:0005615">
    <property type="term" value="C:extracellular space"/>
    <property type="evidence" value="ECO:0007669"/>
    <property type="project" value="InterPro"/>
</dbReference>
<keyword evidence="4" id="KW-1015">Disulfide bond</keyword>
<dbReference type="Gene3D" id="2.60.40.690">
    <property type="entry name" value="Alpha-macroglobulin, receptor-binding domain"/>
    <property type="match status" value="1"/>
</dbReference>
<feature type="domain" description="Alpha-2-macroglobulin bait region" evidence="5">
    <location>
        <begin position="71"/>
        <end position="227"/>
    </location>
</feature>
<dbReference type="SMART" id="SM01359">
    <property type="entry name" value="A2M_N_2"/>
    <property type="match status" value="1"/>
</dbReference>
<dbReference type="Gene3D" id="1.50.10.20">
    <property type="match status" value="2"/>
</dbReference>
<sequence length="949" mass="106095">MGTQALVMASWCKQVFQEEYIVPADGIVNFVVPGSSISQQTRSLKIKASYRKSSTHFTVNKAWSSPSNSFVEMTRLTSPQVVGSTAKVTFTFTAKQETENITFHYQVFSRGKLVTHGRKLHVIDYNKTMTFTNYKMKSMFTSRGFLEFNVTHEMVPSCRILLFYVREDKETVAATMQFDTEATLENEVKIQFADTQRQPGEKTRLIIKAAKGSKVAITAVDRSVHFLEEGNELTEADAIKALRSQDVGPYGSDSCWPTGLWPFRQRRSAFPWYRHKKDLDSSKAFRVRCKKIIIIIMVVCNEIYFPGGRLNGAPRMVLMTGANAGIQPLMETIGDGDTVITKQSSTKRKPVNVRKEFPETWLWTEQVVNDRSGKMVLSVKVPDTITSWVASAFAMSNSSGLGISKPTSLKVFQPFFVSLTLPYSVIRGEEVSVIATVFNYENKCLTVSVALMQVTAGELFTCCLQWLAFASNEAKSVNFGIVPKALGQVPLSLFAKDIKNSSACWKRHAQMHLGVSDAVIRKLLVEVDSLLRLPYGCGEQNMVNFAPSIYIVKYLSSVEQLSESIENKAKNIMRTGYQRELTYKRDDGSYSAFGKRDSEGNMWYALYHFGGVTTEATLTAFVTVSLLESGMSSGHAIIEAALNCLKSSFQSNLTDSYTLSLFAYTFTLAKDPQSSVLFASLKEKAITEGELMHWEKVKEISNSHSNEFFWWNPYLRAPAADIEMTSYALMTYVLLAEDDPSMIGEAMPIVRWLTKQRNALGGFASTQVPASILPIKKLPFKVNGEGCALVQADVSYNIPDVTDEPAFGLNVTLQPSDDMFAPMATQSGELLCLPLEMFITAEWLKEGTSNMAVVDVKLVSGYQVDEDSLKKLLNVRSLGIKRYEMEGQHVILYLDEIDKVSFSFKIYQSAVVKKTKPAAVTVYDYYETDLSATKMYKITKDLCGPDEMP</sequence>
<dbReference type="Gene3D" id="6.20.50.160">
    <property type="match status" value="1"/>
</dbReference>
<feature type="domain" description="Alpha-2-macroglobulin" evidence="6">
    <location>
        <begin position="360"/>
        <end position="451"/>
    </location>
</feature>
<accession>A0AAD9QVC7</accession>
<evidence type="ECO:0000256" key="4">
    <source>
        <dbReference type="ARBA" id="ARBA00023157"/>
    </source>
</evidence>
<proteinExistence type="inferred from homology"/>
<dbReference type="SUPFAM" id="SSF49410">
    <property type="entry name" value="Alpha-macroglobulin receptor domain"/>
    <property type="match status" value="1"/>
</dbReference>
<comment type="caution">
    <text evidence="8">The sequence shown here is derived from an EMBL/GenBank/DDBJ whole genome shotgun (WGS) entry which is preliminary data.</text>
</comment>
<protein>
    <submittedName>
        <fullName evidence="8">Pregnancy zone protein</fullName>
    </submittedName>
</protein>
<evidence type="ECO:0000313" key="8">
    <source>
        <dbReference type="EMBL" id="KAK2568089.1"/>
    </source>
</evidence>
<dbReference type="SUPFAM" id="SSF48239">
    <property type="entry name" value="Terpenoid cyclases/Protein prenyltransferases"/>
    <property type="match status" value="1"/>
</dbReference>